<proteinExistence type="predicted"/>
<dbReference type="EMBL" id="CM007647">
    <property type="protein sequence ID" value="ONL92872.1"/>
    <property type="molecule type" value="Genomic_DNA"/>
</dbReference>
<reference evidence="2" key="1">
    <citation type="submission" date="2015-12" db="EMBL/GenBank/DDBJ databases">
        <title>Update maize B73 reference genome by single molecule sequencing technologies.</title>
        <authorList>
            <consortium name="Maize Genome Sequencing Project"/>
            <person name="Ware D."/>
        </authorList>
    </citation>
    <scope>NUCLEOTIDE SEQUENCE [LARGE SCALE GENOMIC DNA]</scope>
    <source>
        <tissue evidence="2">Seedling</tissue>
    </source>
</reference>
<dbReference type="ExpressionAtlas" id="A0A1D6JL41">
    <property type="expression patterns" value="baseline and differential"/>
</dbReference>
<dbReference type="AlphaFoldDB" id="A0A1D6JL41"/>
<accession>A0A1D6JL41</accession>
<sequence length="274" mass="29769">MEGAEALFPGDGCGGDPMDFSWTADGEKHPDPAACASPGRDDEATSASTPVPSPQEMAESMILVPGPRVVMSGLRLADCRSGSAKKSSLLNPQILSQLDVYAVVGGNRALQVRDIRVTVEMNGAVMINFKGVRGSPMVCGICIRKAPLLSANSVTNGNVLCKRCSSDIDVSTTQTRTSKLISKYEKQIEELTSQCTMKSNECYMAWSSVDTTNVELGRLKIELHQKGAEMENLVQTLGRESDQLRNVSRKYKNDKKLWVAAISNLERKIKVKLV</sequence>
<evidence type="ECO:0000256" key="1">
    <source>
        <dbReference type="SAM" id="MobiDB-lite"/>
    </source>
</evidence>
<feature type="region of interest" description="Disordered" evidence="1">
    <location>
        <begin position="1"/>
        <end position="56"/>
    </location>
</feature>
<organism evidence="2">
    <name type="scientific">Zea mays</name>
    <name type="common">Maize</name>
    <dbReference type="NCBI Taxonomy" id="4577"/>
    <lineage>
        <taxon>Eukaryota</taxon>
        <taxon>Viridiplantae</taxon>
        <taxon>Streptophyta</taxon>
        <taxon>Embryophyta</taxon>
        <taxon>Tracheophyta</taxon>
        <taxon>Spermatophyta</taxon>
        <taxon>Magnoliopsida</taxon>
        <taxon>Liliopsida</taxon>
        <taxon>Poales</taxon>
        <taxon>Poaceae</taxon>
        <taxon>PACMAD clade</taxon>
        <taxon>Panicoideae</taxon>
        <taxon>Andropogonodae</taxon>
        <taxon>Andropogoneae</taxon>
        <taxon>Tripsacinae</taxon>
        <taxon>Zea</taxon>
    </lineage>
</organism>
<protein>
    <submittedName>
        <fullName evidence="2">Di-glucose binding protein with Kinesin motor domain</fullName>
    </submittedName>
</protein>
<gene>
    <name evidence="2" type="ORF">ZEAMMB73_Zm00001d027337</name>
</gene>
<name>A0A1D6JL41_MAIZE</name>
<evidence type="ECO:0000313" key="2">
    <source>
        <dbReference type="EMBL" id="ONL92872.1"/>
    </source>
</evidence>